<dbReference type="Gene3D" id="3.40.50.12580">
    <property type="match status" value="1"/>
</dbReference>
<evidence type="ECO:0000256" key="1">
    <source>
        <dbReference type="ARBA" id="ARBA00004202"/>
    </source>
</evidence>
<dbReference type="EMBL" id="JAHBMK020000001">
    <property type="protein sequence ID" value="MDO8226935.1"/>
    <property type="molecule type" value="Genomic_DNA"/>
</dbReference>
<dbReference type="SUPFAM" id="SSF53756">
    <property type="entry name" value="UDP-Glycosyltransferase/glycogen phosphorylase"/>
    <property type="match status" value="1"/>
</dbReference>
<comment type="similarity">
    <text evidence="2">Belongs to the CDP-glycerol glycerophosphotransferase family.</text>
</comment>
<name>A0ABT9DQH1_9BACI</name>
<keyword evidence="8" id="KW-1185">Reference proteome</keyword>
<comment type="subcellular location">
    <subcellularLocation>
        <location evidence="1">Cell membrane</location>
        <topology evidence="1">Peripheral membrane protein</topology>
    </subcellularLocation>
</comment>
<dbReference type="Pfam" id="PF04464">
    <property type="entry name" value="Glyphos_transf"/>
    <property type="match status" value="1"/>
</dbReference>
<evidence type="ECO:0000256" key="6">
    <source>
        <dbReference type="ARBA" id="ARBA00023136"/>
    </source>
</evidence>
<keyword evidence="3" id="KW-1003">Cell membrane</keyword>
<evidence type="ECO:0000256" key="4">
    <source>
        <dbReference type="ARBA" id="ARBA00022679"/>
    </source>
</evidence>
<proteinExistence type="inferred from homology"/>
<gene>
    <name evidence="7" type="ORF">KHP33_019160</name>
</gene>
<dbReference type="InterPro" id="IPR007554">
    <property type="entry name" value="Glycerophosphate_synth"/>
</dbReference>
<dbReference type="Gene3D" id="3.40.50.11820">
    <property type="match status" value="1"/>
</dbReference>
<dbReference type="PANTHER" id="PTHR37316">
    <property type="entry name" value="TEICHOIC ACID GLYCEROL-PHOSPHATE PRIMASE"/>
    <property type="match status" value="1"/>
</dbReference>
<protein>
    <submittedName>
        <fullName evidence="7">CDP-glycerol glycerophosphotransferase family protein</fullName>
    </submittedName>
</protein>
<keyword evidence="5" id="KW-0777">Teichoic acid biosynthesis</keyword>
<evidence type="ECO:0000256" key="5">
    <source>
        <dbReference type="ARBA" id="ARBA00022944"/>
    </source>
</evidence>
<accession>A0ABT9DQH1</accession>
<reference evidence="7" key="1">
    <citation type="submission" date="2023-07" db="EMBL/GenBank/DDBJ databases">
        <title>Biological control against Fusarium languescens, the causal agent of wilt in Jalapeno peppers, by a novel bacterial subspecies: Bacillus cabrialesii subsp. tritici TSO2.</title>
        <authorList>
            <person name="Montoya-Martinez A.C."/>
            <person name="Figueroa-Brambila K.M."/>
            <person name="Escalante-Beltran A."/>
            <person name="Lopez-Montoya N.D."/>
            <person name="Valenzuela-Ruiz V."/>
            <person name="Parra-Cota F.I."/>
            <person name="Estrada Alvarado M.I."/>
            <person name="De Los Santos Villalobos S."/>
        </authorList>
    </citation>
    <scope>NUCLEOTIDE SEQUENCE</scope>
    <source>
        <strain evidence="7">TSO2</strain>
    </source>
</reference>
<evidence type="ECO:0000313" key="7">
    <source>
        <dbReference type="EMBL" id="MDO8226935.1"/>
    </source>
</evidence>
<keyword evidence="4" id="KW-0808">Transferase</keyword>
<dbReference type="RefSeq" id="WP_213400998.1">
    <property type="nucleotide sequence ID" value="NZ_JAHBMK020000001.1"/>
</dbReference>
<evidence type="ECO:0000313" key="8">
    <source>
        <dbReference type="Proteomes" id="UP001177121"/>
    </source>
</evidence>
<dbReference type="PANTHER" id="PTHR37316:SF3">
    <property type="entry name" value="TEICHOIC ACID GLYCEROL-PHOSPHATE TRANSFERASE"/>
    <property type="match status" value="1"/>
</dbReference>
<comment type="caution">
    <text evidence="7">The sequence shown here is derived from an EMBL/GenBank/DDBJ whole genome shotgun (WGS) entry which is preliminary data.</text>
</comment>
<dbReference type="InterPro" id="IPR043149">
    <property type="entry name" value="TagF_N"/>
</dbReference>
<evidence type="ECO:0000256" key="3">
    <source>
        <dbReference type="ARBA" id="ARBA00022475"/>
    </source>
</evidence>
<dbReference type="InterPro" id="IPR051612">
    <property type="entry name" value="Teichoic_Acid_Biosynth"/>
</dbReference>
<keyword evidence="6" id="KW-0472">Membrane</keyword>
<sequence length="401" mass="48250">MKKKNILIKFYSILFSVIGKLPKNKRMIIFESYLGKQFSCNPRAIYEYLQQNNSKYGFDMVWSVDRKYEHEFNRQGLKYSNRFTLSWLWKMATAKYWVTNSRLPLWLPKPKKTIYIQTWHGTPLKRLANDMDVVRMPGTTTEKYKKNFSKESSKWDILISPNRYSTEIFKRAFQFNNTVIETGYPRNDILYQKDIELYKEKLKKKLDLGRKKIILYAPTWRDDNFYSKGNYKFDLNLNLEKIKKELGNQVIILLRMHYLVNQDFELDDYKDFIKDVSDYPDIRDLYIISDILITDYSSVFFDFANLKKPILFYAYDLEYYRDRLRGFYFDFELNAPGNVVDNTDNLIEELKKLLKNPKLHDNYTQFYNEFCLYEDGKAAKRVVDKIFGKEIGERVSDKKKT</sequence>
<evidence type="ECO:0000256" key="2">
    <source>
        <dbReference type="ARBA" id="ARBA00010488"/>
    </source>
</evidence>
<dbReference type="Proteomes" id="UP001177121">
    <property type="component" value="Unassembled WGS sequence"/>
</dbReference>
<dbReference type="InterPro" id="IPR043148">
    <property type="entry name" value="TagF_C"/>
</dbReference>
<organism evidence="7 8">
    <name type="scientific">Bacillus cabrialesii subsp. tritici</name>
    <dbReference type="NCBI Taxonomy" id="2944916"/>
    <lineage>
        <taxon>Bacteria</taxon>
        <taxon>Bacillati</taxon>
        <taxon>Bacillota</taxon>
        <taxon>Bacilli</taxon>
        <taxon>Bacillales</taxon>
        <taxon>Bacillaceae</taxon>
        <taxon>Bacillus</taxon>
        <taxon>Bacillus cabrialesii</taxon>
    </lineage>
</organism>